<evidence type="ECO:0000313" key="2">
    <source>
        <dbReference type="EMBL" id="SBS91215.1"/>
    </source>
</evidence>
<sequence>MGERKGANGYNTTKNDTVPLRHSATIALMETAIAGNNEDTGKNGAVARNKYSKTISNETVRNETTCNKG</sequence>
<name>A0A1A8VRD0_PLAOA</name>
<evidence type="ECO:0000313" key="3">
    <source>
        <dbReference type="Proteomes" id="UP000078546"/>
    </source>
</evidence>
<reference evidence="3 4" key="1">
    <citation type="submission" date="2016-05" db="EMBL/GenBank/DDBJ databases">
        <authorList>
            <person name="Naeem Raeece"/>
        </authorList>
    </citation>
    <scope>NUCLEOTIDE SEQUENCE [LARGE SCALE GENOMIC DNA]</scope>
</reference>
<protein>
    <submittedName>
        <fullName evidence="1">Uncharacterized protein</fullName>
    </submittedName>
</protein>
<accession>A0A1A8VRD0</accession>
<organism evidence="1 3">
    <name type="scientific">Plasmodium ovale curtisi</name>
    <dbReference type="NCBI Taxonomy" id="864141"/>
    <lineage>
        <taxon>Eukaryota</taxon>
        <taxon>Sar</taxon>
        <taxon>Alveolata</taxon>
        <taxon>Apicomplexa</taxon>
        <taxon>Aconoidasida</taxon>
        <taxon>Haemosporida</taxon>
        <taxon>Plasmodiidae</taxon>
        <taxon>Plasmodium</taxon>
        <taxon>Plasmodium (Plasmodium)</taxon>
    </lineage>
</organism>
<gene>
    <name evidence="1" type="ORF">POVCU1_006830</name>
    <name evidence="2" type="ORF">POVCU2_0066270</name>
</gene>
<proteinExistence type="predicted"/>
<dbReference type="EMBL" id="FLQV01000125">
    <property type="protein sequence ID" value="SBS82230.1"/>
    <property type="molecule type" value="Genomic_DNA"/>
</dbReference>
<dbReference type="Proteomes" id="UP000078546">
    <property type="component" value="Unassembled WGS sequence"/>
</dbReference>
<dbReference type="Proteomes" id="UP000078560">
    <property type="component" value="Unassembled WGS sequence"/>
</dbReference>
<evidence type="ECO:0000313" key="1">
    <source>
        <dbReference type="EMBL" id="SBS82230.1"/>
    </source>
</evidence>
<dbReference type="AlphaFoldDB" id="A0A1A8VRD0"/>
<dbReference type="EMBL" id="FLQU01001058">
    <property type="protein sequence ID" value="SBS91215.1"/>
    <property type="molecule type" value="Genomic_DNA"/>
</dbReference>
<reference evidence="1" key="2">
    <citation type="submission" date="2016-05" db="EMBL/GenBank/DDBJ databases">
        <authorList>
            <person name="Lavstsen T."/>
            <person name="Jespersen J.S."/>
        </authorList>
    </citation>
    <scope>NUCLEOTIDE SEQUENCE [LARGE SCALE GENOMIC DNA]</scope>
</reference>
<evidence type="ECO:0000313" key="4">
    <source>
        <dbReference type="Proteomes" id="UP000078560"/>
    </source>
</evidence>